<comment type="caution">
    <text evidence="1">The sequence shown here is derived from an EMBL/GenBank/DDBJ whole genome shotgun (WGS) entry which is preliminary data.</text>
</comment>
<dbReference type="AlphaFoldDB" id="A0A7J8I0X3"/>
<evidence type="ECO:0000313" key="1">
    <source>
        <dbReference type="EMBL" id="KAF6477928.1"/>
    </source>
</evidence>
<sequence>MANRRDSLPVEGAPGHAAVLCKCKHRQGGASPCCRWSSWRWRAGLERWIKTALCLPNWTTSPLEQAPGPLFCPPPDVIIHDCVGGWMNGMNGWGCPHLGPPSLDSFVGHLGCHHCCHCCDKGGAGPEGGRESLLALGLWGGP</sequence>
<accession>A0A7J8I0X3</accession>
<dbReference type="Proteomes" id="UP000550707">
    <property type="component" value="Unassembled WGS sequence"/>
</dbReference>
<evidence type="ECO:0000313" key="2">
    <source>
        <dbReference type="Proteomes" id="UP000550707"/>
    </source>
</evidence>
<dbReference type="EMBL" id="JACASF010000005">
    <property type="protein sequence ID" value="KAF6477928.1"/>
    <property type="molecule type" value="Genomic_DNA"/>
</dbReference>
<name>A0A7J8I0X3_MOLMO</name>
<dbReference type="InParanoid" id="A0A7J8I0X3"/>
<organism evidence="1 2">
    <name type="scientific">Molossus molossus</name>
    <name type="common">Pallas' mastiff bat</name>
    <name type="synonym">Vespertilio molossus</name>
    <dbReference type="NCBI Taxonomy" id="27622"/>
    <lineage>
        <taxon>Eukaryota</taxon>
        <taxon>Metazoa</taxon>
        <taxon>Chordata</taxon>
        <taxon>Craniata</taxon>
        <taxon>Vertebrata</taxon>
        <taxon>Euteleostomi</taxon>
        <taxon>Mammalia</taxon>
        <taxon>Eutheria</taxon>
        <taxon>Laurasiatheria</taxon>
        <taxon>Chiroptera</taxon>
        <taxon>Yangochiroptera</taxon>
        <taxon>Molossidae</taxon>
        <taxon>Molossus</taxon>
    </lineage>
</organism>
<protein>
    <submittedName>
        <fullName evidence="1">Uncharacterized protein</fullName>
    </submittedName>
</protein>
<reference evidence="1 2" key="1">
    <citation type="journal article" date="2020" name="Nature">
        <title>Six reference-quality genomes reveal evolution of bat adaptations.</title>
        <authorList>
            <person name="Jebb D."/>
            <person name="Huang Z."/>
            <person name="Pippel M."/>
            <person name="Hughes G.M."/>
            <person name="Lavrichenko K."/>
            <person name="Devanna P."/>
            <person name="Winkler S."/>
            <person name="Jermiin L.S."/>
            <person name="Skirmuntt E.C."/>
            <person name="Katzourakis A."/>
            <person name="Burkitt-Gray L."/>
            <person name="Ray D.A."/>
            <person name="Sullivan K.A.M."/>
            <person name="Roscito J.G."/>
            <person name="Kirilenko B.M."/>
            <person name="Davalos L.M."/>
            <person name="Corthals A.P."/>
            <person name="Power M.L."/>
            <person name="Jones G."/>
            <person name="Ransome R.D."/>
            <person name="Dechmann D.K.N."/>
            <person name="Locatelli A.G."/>
            <person name="Puechmaille S.J."/>
            <person name="Fedrigo O."/>
            <person name="Jarvis E.D."/>
            <person name="Hiller M."/>
            <person name="Vernes S.C."/>
            <person name="Myers E.W."/>
            <person name="Teeling E.C."/>
        </authorList>
    </citation>
    <scope>NUCLEOTIDE SEQUENCE [LARGE SCALE GENOMIC DNA]</scope>
    <source>
        <strain evidence="1">MMolMol1</strain>
        <tissue evidence="1">Muscle</tissue>
    </source>
</reference>
<keyword evidence="2" id="KW-1185">Reference proteome</keyword>
<proteinExistence type="predicted"/>
<gene>
    <name evidence="1" type="ORF">HJG59_010821</name>
</gene>